<dbReference type="RefSeq" id="WP_262874039.1">
    <property type="nucleotide sequence ID" value="NZ_BAABKW010000012.1"/>
</dbReference>
<dbReference type="Proteomes" id="UP001596507">
    <property type="component" value="Unassembled WGS sequence"/>
</dbReference>
<evidence type="ECO:0000313" key="2">
    <source>
        <dbReference type="Proteomes" id="UP001596507"/>
    </source>
</evidence>
<comment type="caution">
    <text evidence="1">The sequence shown here is derived from an EMBL/GenBank/DDBJ whole genome shotgun (WGS) entry which is preliminary data.</text>
</comment>
<evidence type="ECO:0000313" key="1">
    <source>
        <dbReference type="EMBL" id="MFC7269109.1"/>
    </source>
</evidence>
<evidence type="ECO:0008006" key="3">
    <source>
        <dbReference type="Google" id="ProtNLM"/>
    </source>
</evidence>
<keyword evidence="2" id="KW-1185">Reference proteome</keyword>
<protein>
    <recommendedName>
        <fullName evidence="3">DUF222 domain-containing protein</fullName>
    </recommendedName>
</protein>
<gene>
    <name evidence="1" type="ORF">ACFQRL_09085</name>
</gene>
<proteinExistence type="predicted"/>
<organism evidence="1 2">
    <name type="scientific">Microbacterium fluvii</name>
    <dbReference type="NCBI Taxonomy" id="415215"/>
    <lineage>
        <taxon>Bacteria</taxon>
        <taxon>Bacillati</taxon>
        <taxon>Actinomycetota</taxon>
        <taxon>Actinomycetes</taxon>
        <taxon>Micrococcales</taxon>
        <taxon>Microbacteriaceae</taxon>
        <taxon>Microbacterium</taxon>
    </lineage>
</organism>
<accession>A0ABW2HE41</accession>
<name>A0ABW2HE41_9MICO</name>
<reference evidence="2" key="1">
    <citation type="journal article" date="2019" name="Int. J. Syst. Evol. Microbiol.">
        <title>The Global Catalogue of Microorganisms (GCM) 10K type strain sequencing project: providing services to taxonomists for standard genome sequencing and annotation.</title>
        <authorList>
            <consortium name="The Broad Institute Genomics Platform"/>
            <consortium name="The Broad Institute Genome Sequencing Center for Infectious Disease"/>
            <person name="Wu L."/>
            <person name="Ma J."/>
        </authorList>
    </citation>
    <scope>NUCLEOTIDE SEQUENCE [LARGE SCALE GENOMIC DNA]</scope>
    <source>
        <strain evidence="2">CGMCC 1.15772</strain>
    </source>
</reference>
<dbReference type="EMBL" id="JBHTBE010000002">
    <property type="protein sequence ID" value="MFC7269109.1"/>
    <property type="molecule type" value="Genomic_DNA"/>
</dbReference>
<sequence>MSDVDARVEGVRAIKQTISDEDELQIAGALHHRLNYVDTVLERHATVSARTPAPWSQLGADDSVSRWLQVSHQLQTFLGMSADNLRVVRDILLRDGEMAVPMYGHYPVIRSVIEASALAKWISEPTDQAERLRRSFSARVADLNEDRALHEEAMKSAALFGGMDTSVLKRGDESFKEGDTKARRLIRELCGEQGISWSRVNQGLPGYATIIRAVGGAGEIPGNYAASVWRIISGLSHPSASRATRYSAIEVLGESDHGVMNARLSASMQWTQAATLLAISLTFDALGSVERRLDTMHPRRDSAFGPIPST</sequence>